<dbReference type="GO" id="GO:0070062">
    <property type="term" value="C:extracellular exosome"/>
    <property type="evidence" value="ECO:0007669"/>
    <property type="project" value="TreeGrafter"/>
</dbReference>
<keyword evidence="4" id="KW-1185">Reference proteome</keyword>
<dbReference type="GO" id="GO:0050766">
    <property type="term" value="P:positive regulation of phagocytosis"/>
    <property type="evidence" value="ECO:0007669"/>
    <property type="project" value="InterPro"/>
</dbReference>
<evidence type="ECO:0000313" key="3">
    <source>
        <dbReference type="EMBL" id="KFO30786.1"/>
    </source>
</evidence>
<name>A0A091E6Q2_FUKDA</name>
<sequence length="69" mass="8010">MDKADAKLGNYTCEITELTREGETVVELKYHSVSWFSSNECILIIAFPIVTVILFWGQLCFISKYFHFL</sequence>
<dbReference type="PANTHER" id="PTHR10613">
    <property type="entry name" value="LEUKOCYTE SURFACE ANTIGEN CD47"/>
    <property type="match status" value="1"/>
</dbReference>
<keyword evidence="1" id="KW-0472">Membrane</keyword>
<dbReference type="Pfam" id="PF08204">
    <property type="entry name" value="V-set_CD47"/>
    <property type="match status" value="1"/>
</dbReference>
<dbReference type="EMBL" id="KN122382">
    <property type="protein sequence ID" value="KFO30786.1"/>
    <property type="molecule type" value="Genomic_DNA"/>
</dbReference>
<proteinExistence type="predicted"/>
<dbReference type="InterPro" id="IPR006704">
    <property type="entry name" value="CD47"/>
</dbReference>
<gene>
    <name evidence="3" type="ORF">H920_07889</name>
</gene>
<dbReference type="InterPro" id="IPR013270">
    <property type="entry name" value="CD47_Vset"/>
</dbReference>
<accession>A0A091E6Q2</accession>
<dbReference type="Proteomes" id="UP000028990">
    <property type="component" value="Unassembled WGS sequence"/>
</dbReference>
<organism evidence="3 4">
    <name type="scientific">Fukomys damarensis</name>
    <name type="common">Damaraland mole rat</name>
    <name type="synonym">Cryptomys damarensis</name>
    <dbReference type="NCBI Taxonomy" id="885580"/>
    <lineage>
        <taxon>Eukaryota</taxon>
        <taxon>Metazoa</taxon>
        <taxon>Chordata</taxon>
        <taxon>Craniata</taxon>
        <taxon>Vertebrata</taxon>
        <taxon>Euteleostomi</taxon>
        <taxon>Mammalia</taxon>
        <taxon>Eutheria</taxon>
        <taxon>Euarchontoglires</taxon>
        <taxon>Glires</taxon>
        <taxon>Rodentia</taxon>
        <taxon>Hystricomorpha</taxon>
        <taxon>Bathyergidae</taxon>
        <taxon>Fukomys</taxon>
    </lineage>
</organism>
<dbReference type="GO" id="GO:0070053">
    <property type="term" value="F:thrombospondin receptor activity"/>
    <property type="evidence" value="ECO:0007669"/>
    <property type="project" value="InterPro"/>
</dbReference>
<dbReference type="GO" id="GO:0022409">
    <property type="term" value="P:positive regulation of cell-cell adhesion"/>
    <property type="evidence" value="ECO:0007669"/>
    <property type="project" value="InterPro"/>
</dbReference>
<dbReference type="GO" id="GO:0050729">
    <property type="term" value="P:positive regulation of inflammatory response"/>
    <property type="evidence" value="ECO:0007669"/>
    <property type="project" value="InterPro"/>
</dbReference>
<keyword evidence="1" id="KW-0812">Transmembrane</keyword>
<evidence type="ECO:0000256" key="1">
    <source>
        <dbReference type="SAM" id="Phobius"/>
    </source>
</evidence>
<protein>
    <submittedName>
        <fullName evidence="3">Leukocyte surface antigen CD47</fullName>
    </submittedName>
</protein>
<dbReference type="PANTHER" id="PTHR10613:SF0">
    <property type="entry name" value="LEUKOCYTE SURFACE ANTIGEN CD47"/>
    <property type="match status" value="1"/>
</dbReference>
<dbReference type="GO" id="GO:0005886">
    <property type="term" value="C:plasma membrane"/>
    <property type="evidence" value="ECO:0007669"/>
    <property type="project" value="InterPro"/>
</dbReference>
<evidence type="ECO:0000313" key="4">
    <source>
        <dbReference type="Proteomes" id="UP000028990"/>
    </source>
</evidence>
<reference evidence="3 4" key="1">
    <citation type="submission" date="2013-11" db="EMBL/GenBank/DDBJ databases">
        <title>The Damaraland mole rat (Fukomys damarensis) genome and evolution of African mole rats.</title>
        <authorList>
            <person name="Gladyshev V.N."/>
            <person name="Fang X."/>
        </authorList>
    </citation>
    <scope>NUCLEOTIDE SEQUENCE [LARGE SCALE GENOMIC DNA]</scope>
    <source>
        <tissue evidence="3">Liver</tissue>
    </source>
</reference>
<dbReference type="AlphaFoldDB" id="A0A091E6Q2"/>
<feature type="transmembrane region" description="Helical" evidence="1">
    <location>
        <begin position="42"/>
        <end position="62"/>
    </location>
</feature>
<keyword evidence="1" id="KW-1133">Transmembrane helix</keyword>
<feature type="domain" description="CD47 immunoglobulin-like" evidence="2">
    <location>
        <begin position="1"/>
        <end position="40"/>
    </location>
</feature>
<evidence type="ECO:0000259" key="2">
    <source>
        <dbReference type="Pfam" id="PF08204"/>
    </source>
</evidence>